<organism evidence="1 2">
    <name type="scientific">Eumeta variegata</name>
    <name type="common">Bagworm moth</name>
    <name type="synonym">Eumeta japonica</name>
    <dbReference type="NCBI Taxonomy" id="151549"/>
    <lineage>
        <taxon>Eukaryota</taxon>
        <taxon>Metazoa</taxon>
        <taxon>Ecdysozoa</taxon>
        <taxon>Arthropoda</taxon>
        <taxon>Hexapoda</taxon>
        <taxon>Insecta</taxon>
        <taxon>Pterygota</taxon>
        <taxon>Neoptera</taxon>
        <taxon>Endopterygota</taxon>
        <taxon>Lepidoptera</taxon>
        <taxon>Glossata</taxon>
        <taxon>Ditrysia</taxon>
        <taxon>Tineoidea</taxon>
        <taxon>Psychidae</taxon>
        <taxon>Oiketicinae</taxon>
        <taxon>Eumeta</taxon>
    </lineage>
</organism>
<reference evidence="1 2" key="1">
    <citation type="journal article" date="2019" name="Commun. Biol.">
        <title>The bagworm genome reveals a unique fibroin gene that provides high tensile strength.</title>
        <authorList>
            <person name="Kono N."/>
            <person name="Nakamura H."/>
            <person name="Ohtoshi R."/>
            <person name="Tomita M."/>
            <person name="Numata K."/>
            <person name="Arakawa K."/>
        </authorList>
    </citation>
    <scope>NUCLEOTIDE SEQUENCE [LARGE SCALE GENOMIC DNA]</scope>
</reference>
<name>A0A4C1ZMY7_EUMVA</name>
<accession>A0A4C1ZMY7</accession>
<dbReference type="AlphaFoldDB" id="A0A4C1ZMY7"/>
<gene>
    <name evidence="1" type="ORF">EVAR_66374_1</name>
</gene>
<evidence type="ECO:0000313" key="2">
    <source>
        <dbReference type="Proteomes" id="UP000299102"/>
    </source>
</evidence>
<dbReference type="EMBL" id="BGZK01001893">
    <property type="protein sequence ID" value="GBP87895.1"/>
    <property type="molecule type" value="Genomic_DNA"/>
</dbReference>
<keyword evidence="2" id="KW-1185">Reference proteome</keyword>
<sequence length="120" mass="13799">MLLSMILVADWEPGSVVRQYERNQAPDRSPRPRFLLVVGENQQFTPLADTDDGHPPLHTSFYSSHYIYLQITPLSNITVSTSISETLRTSMKQLHLYCIDPTFVFLLPYPAFTTIHKCRD</sequence>
<protein>
    <submittedName>
        <fullName evidence="1">Uncharacterized protein</fullName>
    </submittedName>
</protein>
<comment type="caution">
    <text evidence="1">The sequence shown here is derived from an EMBL/GenBank/DDBJ whole genome shotgun (WGS) entry which is preliminary data.</text>
</comment>
<evidence type="ECO:0000313" key="1">
    <source>
        <dbReference type="EMBL" id="GBP87895.1"/>
    </source>
</evidence>
<proteinExistence type="predicted"/>
<dbReference type="Proteomes" id="UP000299102">
    <property type="component" value="Unassembled WGS sequence"/>
</dbReference>